<proteinExistence type="predicted"/>
<accession>A0A846MAW9</accession>
<dbReference type="EMBL" id="JAASQR010000003">
    <property type="protein sequence ID" value="NIJ17264.1"/>
    <property type="molecule type" value="Genomic_DNA"/>
</dbReference>
<evidence type="ECO:0000313" key="2">
    <source>
        <dbReference type="Proteomes" id="UP000576821"/>
    </source>
</evidence>
<evidence type="ECO:0000313" key="1">
    <source>
        <dbReference type="EMBL" id="NIJ17264.1"/>
    </source>
</evidence>
<dbReference type="Proteomes" id="UP000576821">
    <property type="component" value="Unassembled WGS sequence"/>
</dbReference>
<protein>
    <recommendedName>
        <fullName evidence="3">RiboL-PSP-HEPN domain-containing protein</fullName>
    </recommendedName>
</protein>
<gene>
    <name evidence="1" type="ORF">FHS54_002253</name>
</gene>
<organism evidence="1 2">
    <name type="scientific">Sphingobium vermicomposti</name>
    <dbReference type="NCBI Taxonomy" id="529005"/>
    <lineage>
        <taxon>Bacteria</taxon>
        <taxon>Pseudomonadati</taxon>
        <taxon>Pseudomonadota</taxon>
        <taxon>Alphaproteobacteria</taxon>
        <taxon>Sphingomonadales</taxon>
        <taxon>Sphingomonadaceae</taxon>
        <taxon>Sphingobium</taxon>
    </lineage>
</organism>
<sequence length="205" mass="22893">MIAFIQSLTDDVQWALDHLHASDGPVERRNLLRTTVSAAEGMSWVYRMHVLSIAREFDVATPLMEMAFAEASFSVSQTGEILEQPRHVSLPAMIRLTTKVAKSCCKEIDVDFGCAEWENLKRAIAARNRITHPKSNGDLLLSDVEIEAAKTGFFWFFDTSIGVMEQTVKAFGRHVALAKEIIGDLVAGDPDTLALYERAHRELDD</sequence>
<dbReference type="RefSeq" id="WP_167303873.1">
    <property type="nucleotide sequence ID" value="NZ_JAASQR010000003.1"/>
</dbReference>
<name>A0A846MAW9_9SPHN</name>
<keyword evidence="2" id="KW-1185">Reference proteome</keyword>
<reference evidence="1 2" key="1">
    <citation type="submission" date="2020-03" db="EMBL/GenBank/DDBJ databases">
        <title>Genomic Encyclopedia of Type Strains, Phase IV (KMG-IV): sequencing the most valuable type-strain genomes for metagenomic binning, comparative biology and taxonomic classification.</title>
        <authorList>
            <person name="Goeker M."/>
        </authorList>
    </citation>
    <scope>NUCLEOTIDE SEQUENCE [LARGE SCALE GENOMIC DNA]</scope>
    <source>
        <strain evidence="1 2">DSM 21299</strain>
    </source>
</reference>
<dbReference type="AlphaFoldDB" id="A0A846MAW9"/>
<comment type="caution">
    <text evidence="1">The sequence shown here is derived from an EMBL/GenBank/DDBJ whole genome shotgun (WGS) entry which is preliminary data.</text>
</comment>
<evidence type="ECO:0008006" key="3">
    <source>
        <dbReference type="Google" id="ProtNLM"/>
    </source>
</evidence>